<proteinExistence type="predicted"/>
<dbReference type="EMBL" id="JAPFPW010000005">
    <property type="protein sequence ID" value="MCW7753594.1"/>
    <property type="molecule type" value="Genomic_DNA"/>
</dbReference>
<dbReference type="Proteomes" id="UP001209681">
    <property type="component" value="Unassembled WGS sequence"/>
</dbReference>
<dbReference type="PANTHER" id="PTHR38834:SF3">
    <property type="entry name" value="SOLUTE-BINDING PROTEIN FAMILY 3_N-TERMINAL DOMAIN-CONTAINING PROTEIN"/>
    <property type="match status" value="1"/>
</dbReference>
<feature type="signal peptide" evidence="1">
    <location>
        <begin position="1"/>
        <end position="21"/>
    </location>
</feature>
<name>A0ABT3N811_9BACT</name>
<reference evidence="2 3" key="1">
    <citation type="submission" date="2022-11" db="EMBL/GenBank/DDBJ databases">
        <title>Desulfobotulus tamanensis H1 sp. nov. - anaerobic, alkaliphilic, sulphate reducing bacterium isolated from terrestrial mud volcano.</title>
        <authorList>
            <person name="Frolova A."/>
            <person name="Merkel A.Y."/>
            <person name="Slobodkin A.I."/>
        </authorList>
    </citation>
    <scope>NUCLEOTIDE SEQUENCE [LARGE SCALE GENOMIC DNA]</scope>
    <source>
        <strain evidence="2 3">H1</strain>
    </source>
</reference>
<sequence length="262" mass="30369">MSFRLFSIGLFLFLLVHKAHALTMLTDDFPPYSYEHQGNIHGICMDVVHRVLEESHHTYRVYLFPFARAYVTTRDEKNIFEFCVARTPERENLFHWLGPVGPTLEGMLRLAAREDIHIKDEKDLAAYQIGTVIEDVVDQYLSAREESLGLSIQRTSSYRQNMRKLMAGRIDIWAGNMITGMQLARELGHEAKDLTPVHRFPQLDRDYYLVTGKKSDMDLVRAIGQLFDDFVASGGYGDMAEDFKNQWMEVPELFLETREKKP</sequence>
<evidence type="ECO:0000313" key="3">
    <source>
        <dbReference type="Proteomes" id="UP001209681"/>
    </source>
</evidence>
<protein>
    <submittedName>
        <fullName evidence="2">Transporter substrate-binding domain-containing protein</fullName>
    </submittedName>
</protein>
<dbReference type="PANTHER" id="PTHR38834">
    <property type="entry name" value="PERIPLASMIC SUBSTRATE BINDING PROTEIN FAMILY 3"/>
    <property type="match status" value="1"/>
</dbReference>
<comment type="caution">
    <text evidence="2">The sequence shown here is derived from an EMBL/GenBank/DDBJ whole genome shotgun (WGS) entry which is preliminary data.</text>
</comment>
<evidence type="ECO:0000313" key="2">
    <source>
        <dbReference type="EMBL" id="MCW7753594.1"/>
    </source>
</evidence>
<keyword evidence="3" id="KW-1185">Reference proteome</keyword>
<keyword evidence="1" id="KW-0732">Signal</keyword>
<feature type="chain" id="PRO_5047176126" evidence="1">
    <location>
        <begin position="22"/>
        <end position="262"/>
    </location>
</feature>
<gene>
    <name evidence="2" type="ORF">OOT00_06275</name>
</gene>
<evidence type="ECO:0000256" key="1">
    <source>
        <dbReference type="SAM" id="SignalP"/>
    </source>
</evidence>
<accession>A0ABT3N811</accession>
<dbReference type="SUPFAM" id="SSF53850">
    <property type="entry name" value="Periplasmic binding protein-like II"/>
    <property type="match status" value="1"/>
</dbReference>
<dbReference type="RefSeq" id="WP_265424464.1">
    <property type="nucleotide sequence ID" value="NZ_JAPFPW010000005.1"/>
</dbReference>
<dbReference type="Gene3D" id="3.40.190.10">
    <property type="entry name" value="Periplasmic binding protein-like II"/>
    <property type="match status" value="2"/>
</dbReference>
<organism evidence="2 3">
    <name type="scientific">Desulfobotulus pelophilus</name>
    <dbReference type="NCBI Taxonomy" id="2823377"/>
    <lineage>
        <taxon>Bacteria</taxon>
        <taxon>Pseudomonadati</taxon>
        <taxon>Thermodesulfobacteriota</taxon>
        <taxon>Desulfobacteria</taxon>
        <taxon>Desulfobacterales</taxon>
        <taxon>Desulfobacteraceae</taxon>
        <taxon>Desulfobotulus</taxon>
    </lineage>
</organism>